<gene>
    <name evidence="1" type="ORF">WR164_05220</name>
</gene>
<name>A0A9W6B193_9LACO</name>
<proteinExistence type="predicted"/>
<organism evidence="1 2">
    <name type="scientific">Philodulcilactobacillus myokoensis</name>
    <dbReference type="NCBI Taxonomy" id="2929573"/>
    <lineage>
        <taxon>Bacteria</taxon>
        <taxon>Bacillati</taxon>
        <taxon>Bacillota</taxon>
        <taxon>Bacilli</taxon>
        <taxon>Lactobacillales</taxon>
        <taxon>Lactobacillaceae</taxon>
        <taxon>Philodulcilactobacillus</taxon>
    </lineage>
</organism>
<evidence type="ECO:0000313" key="1">
    <source>
        <dbReference type="EMBL" id="GLB46543.1"/>
    </source>
</evidence>
<accession>A0A9W6B193</accession>
<dbReference type="Proteomes" id="UP001144204">
    <property type="component" value="Unassembled WGS sequence"/>
</dbReference>
<evidence type="ECO:0000313" key="2">
    <source>
        <dbReference type="Proteomes" id="UP001144204"/>
    </source>
</evidence>
<dbReference type="RefSeq" id="WP_286136010.1">
    <property type="nucleotide sequence ID" value="NZ_BRPL01000002.1"/>
</dbReference>
<keyword evidence="2" id="KW-1185">Reference proteome</keyword>
<sequence>MKANFSSLHPFFTNHYKLDWINQFQIKDVLRFLRTIFPTVTPDGVANYINQSMKSIMQNQKLIFGIGDKKTDHFLGMIRIDFKNHQATMNIDCVEKLADSEALIEIVQRMVTLLFSDQIKVDKIKIINNADNESLYHWLDDQYKITITSVTTRMIYIINRNDKK</sequence>
<protein>
    <submittedName>
        <fullName evidence="1">Uncharacterized protein</fullName>
    </submittedName>
</protein>
<comment type="caution">
    <text evidence="1">The sequence shown here is derived from an EMBL/GenBank/DDBJ whole genome shotgun (WGS) entry which is preliminary data.</text>
</comment>
<dbReference type="EMBL" id="BRPL01000002">
    <property type="protein sequence ID" value="GLB46543.1"/>
    <property type="molecule type" value="Genomic_DNA"/>
</dbReference>
<reference evidence="1" key="1">
    <citation type="submission" date="2022-07" db="EMBL/GenBank/DDBJ databases">
        <authorList>
            <person name="Kouya T."/>
            <person name="Ishiyama Y."/>
        </authorList>
    </citation>
    <scope>NUCLEOTIDE SEQUENCE</scope>
    <source>
        <strain evidence="1">WR16-4</strain>
    </source>
</reference>
<reference evidence="1" key="2">
    <citation type="journal article" date="2023" name="PLoS ONE">
        <title>Philodulcilactobacillus myokoensis gen. nov., sp. nov., a fructophilic, acidophilic, and agar-phobic lactic acid bacterium isolated from fermented vegetable extracts.</title>
        <authorList>
            <person name="Kouya T."/>
            <person name="Ishiyama Y."/>
            <person name="Ohashi S."/>
            <person name="Kumakubo R."/>
            <person name="Yamazaki T."/>
            <person name="Otaki T."/>
        </authorList>
    </citation>
    <scope>NUCLEOTIDE SEQUENCE</scope>
    <source>
        <strain evidence="1">WR16-4</strain>
    </source>
</reference>
<dbReference type="AlphaFoldDB" id="A0A9W6B193"/>